<feature type="transmembrane region" description="Helical" evidence="1">
    <location>
        <begin position="248"/>
        <end position="266"/>
    </location>
</feature>
<dbReference type="AlphaFoldDB" id="A0A1S8NJ83"/>
<name>A0A1S8NJ83_CLOSA</name>
<feature type="transmembrane region" description="Helical" evidence="1">
    <location>
        <begin position="47"/>
        <end position="63"/>
    </location>
</feature>
<keyword evidence="1" id="KW-0812">Transmembrane</keyword>
<organism evidence="2 3">
    <name type="scientific">Clostridium saccharobutylicum</name>
    <dbReference type="NCBI Taxonomy" id="169679"/>
    <lineage>
        <taxon>Bacteria</taxon>
        <taxon>Bacillati</taxon>
        <taxon>Bacillota</taxon>
        <taxon>Clostridia</taxon>
        <taxon>Eubacteriales</taxon>
        <taxon>Clostridiaceae</taxon>
        <taxon>Clostridium</taxon>
    </lineage>
</organism>
<evidence type="ECO:0000313" key="3">
    <source>
        <dbReference type="Proteomes" id="UP000191154"/>
    </source>
</evidence>
<dbReference type="EMBL" id="LZYZ01000001">
    <property type="protein sequence ID" value="OOM16545.1"/>
    <property type="molecule type" value="Genomic_DNA"/>
</dbReference>
<feature type="transmembrane region" description="Helical" evidence="1">
    <location>
        <begin position="335"/>
        <end position="355"/>
    </location>
</feature>
<feature type="transmembrane region" description="Helical" evidence="1">
    <location>
        <begin position="385"/>
        <end position="404"/>
    </location>
</feature>
<evidence type="ECO:0008006" key="4">
    <source>
        <dbReference type="Google" id="ProtNLM"/>
    </source>
</evidence>
<protein>
    <recommendedName>
        <fullName evidence="4">O-antigen ligase</fullName>
    </recommendedName>
</protein>
<dbReference type="RefSeq" id="WP_077864243.1">
    <property type="nucleotide sequence ID" value="NZ_LZYZ01000001.1"/>
</dbReference>
<gene>
    <name evidence="2" type="ORF">CLOSAC_08160</name>
</gene>
<feature type="transmembrane region" description="Helical" evidence="1">
    <location>
        <begin position="213"/>
        <end position="241"/>
    </location>
</feature>
<evidence type="ECO:0000313" key="2">
    <source>
        <dbReference type="EMBL" id="OOM16545.1"/>
    </source>
</evidence>
<comment type="caution">
    <text evidence="2">The sequence shown here is derived from an EMBL/GenBank/DDBJ whole genome shotgun (WGS) entry which is preliminary data.</text>
</comment>
<evidence type="ECO:0000256" key="1">
    <source>
        <dbReference type="SAM" id="Phobius"/>
    </source>
</evidence>
<feature type="transmembrane region" description="Helical" evidence="1">
    <location>
        <begin position="95"/>
        <end position="113"/>
    </location>
</feature>
<feature type="transmembrane region" description="Helical" evidence="1">
    <location>
        <begin position="178"/>
        <end position="201"/>
    </location>
</feature>
<accession>A0A1S8NJ83</accession>
<proteinExistence type="predicted"/>
<keyword evidence="1" id="KW-1133">Transmembrane helix</keyword>
<dbReference type="Proteomes" id="UP000191154">
    <property type="component" value="Unassembled WGS sequence"/>
</dbReference>
<reference evidence="2 3" key="1">
    <citation type="submission" date="2016-05" db="EMBL/GenBank/DDBJ databases">
        <title>Microbial solvent formation.</title>
        <authorList>
            <person name="Poehlein A."/>
            <person name="Montoya Solano J.D."/>
            <person name="Flitsch S."/>
            <person name="Krabben P."/>
            <person name="Duerre P."/>
            <person name="Daniel R."/>
        </authorList>
    </citation>
    <scope>NUCLEOTIDE SEQUENCE [LARGE SCALE GENOMIC DNA]</scope>
    <source>
        <strain evidence="2 3">L1-8</strain>
    </source>
</reference>
<sequence>MLKVNAHNILKKREKQIYYLLMLVIYSVFVIPQQFRMGILGDGLGTINLIGSLMLLLLFFLCVSKSNKSIMILAILANIYMLIIGTISGETNQNIIMSLVSFTVPLILIASKIDEKILVVYLEKIIKIINMLIIFITILGIVNYMEHGKVMILISTILSNDLRRLIEAQQMESLIRMYSFMGHPLFNTEIYLIFYSLNMVYSSYFKKLLNNNIVIVISIVGIALTMSKSGFILLLISLFFIGQKKIKLRYLVCLMLVIFILFRIGIFDNIISRFMEGSLSTGRNEAWEIYNNLGIYHIRFFVGYGLSSAYYLNNFYPYLVAAFEYPYRMFSFEHGLLITFIIYMCIGAYPIVKLLKRKHFKVLMAYLIVFVDINTFNGISLPGDYMLVFCIYTFTLLNISDYIYNDIHKS</sequence>
<feature type="transmembrane region" description="Helical" evidence="1">
    <location>
        <begin position="125"/>
        <end position="144"/>
    </location>
</feature>
<feature type="transmembrane region" description="Helical" evidence="1">
    <location>
        <begin position="70"/>
        <end position="89"/>
    </location>
</feature>
<feature type="transmembrane region" description="Helical" evidence="1">
    <location>
        <begin position="362"/>
        <end position="379"/>
    </location>
</feature>
<keyword evidence="1" id="KW-0472">Membrane</keyword>
<feature type="transmembrane region" description="Helical" evidence="1">
    <location>
        <begin position="17"/>
        <end position="35"/>
    </location>
</feature>